<dbReference type="EMBL" id="JACCFS010000001">
    <property type="protein sequence ID" value="NYJ35472.1"/>
    <property type="molecule type" value="Genomic_DNA"/>
</dbReference>
<dbReference type="PANTHER" id="PTHR23523:SF2">
    <property type="entry name" value="2-NITROIMIDAZOLE TRANSPORTER"/>
    <property type="match status" value="1"/>
</dbReference>
<dbReference type="SUPFAM" id="SSF103473">
    <property type="entry name" value="MFS general substrate transporter"/>
    <property type="match status" value="1"/>
</dbReference>
<evidence type="ECO:0000313" key="9">
    <source>
        <dbReference type="Proteomes" id="UP000572051"/>
    </source>
</evidence>
<feature type="transmembrane region" description="Helical" evidence="6">
    <location>
        <begin position="360"/>
        <end position="380"/>
    </location>
</feature>
<evidence type="ECO:0000256" key="1">
    <source>
        <dbReference type="ARBA" id="ARBA00004651"/>
    </source>
</evidence>
<evidence type="ECO:0000256" key="4">
    <source>
        <dbReference type="ARBA" id="ARBA00023136"/>
    </source>
</evidence>
<dbReference type="PROSITE" id="PS50850">
    <property type="entry name" value="MFS"/>
    <property type="match status" value="1"/>
</dbReference>
<reference evidence="8 9" key="1">
    <citation type="submission" date="2020-07" db="EMBL/GenBank/DDBJ databases">
        <title>Sequencing the genomes of 1000 actinobacteria strains.</title>
        <authorList>
            <person name="Klenk H.-P."/>
        </authorList>
    </citation>
    <scope>NUCLEOTIDE SEQUENCE [LARGE SCALE GENOMIC DNA]</scope>
    <source>
        <strain evidence="8 9">DSM 44442</strain>
    </source>
</reference>
<evidence type="ECO:0000256" key="5">
    <source>
        <dbReference type="SAM" id="MobiDB-lite"/>
    </source>
</evidence>
<dbReference type="GO" id="GO:0005886">
    <property type="term" value="C:plasma membrane"/>
    <property type="evidence" value="ECO:0007669"/>
    <property type="project" value="UniProtKB-SubCell"/>
</dbReference>
<evidence type="ECO:0000313" key="8">
    <source>
        <dbReference type="EMBL" id="NYJ35472.1"/>
    </source>
</evidence>
<gene>
    <name evidence="8" type="ORF">HNR10_003353</name>
</gene>
<feature type="transmembrane region" description="Helical" evidence="6">
    <location>
        <begin position="392"/>
        <end position="411"/>
    </location>
</feature>
<evidence type="ECO:0000256" key="6">
    <source>
        <dbReference type="SAM" id="Phobius"/>
    </source>
</evidence>
<proteinExistence type="predicted"/>
<feature type="transmembrane region" description="Helical" evidence="6">
    <location>
        <begin position="154"/>
        <end position="177"/>
    </location>
</feature>
<dbReference type="AlphaFoldDB" id="A0A7Z0EPA4"/>
<dbReference type="InterPro" id="IPR036259">
    <property type="entry name" value="MFS_trans_sf"/>
</dbReference>
<dbReference type="RefSeq" id="WP_179824637.1">
    <property type="nucleotide sequence ID" value="NZ_JACCFS010000001.1"/>
</dbReference>
<evidence type="ECO:0000256" key="3">
    <source>
        <dbReference type="ARBA" id="ARBA00022989"/>
    </source>
</evidence>
<dbReference type="PANTHER" id="PTHR23523">
    <property type="match status" value="1"/>
</dbReference>
<feature type="domain" description="Major facilitator superfamily (MFS) profile" evidence="7">
    <location>
        <begin position="32"/>
        <end position="415"/>
    </location>
</feature>
<protein>
    <submittedName>
        <fullName evidence="8">CP family cyanate transporter-like MFS transporter</fullName>
    </submittedName>
</protein>
<keyword evidence="4 6" id="KW-0472">Membrane</keyword>
<evidence type="ECO:0000256" key="2">
    <source>
        <dbReference type="ARBA" id="ARBA00022692"/>
    </source>
</evidence>
<sequence length="428" mass="43597">MRPSSLLARPDRPSARPDTAAPTGAPVLRGRLLALAAITCAALNLRLVVTSLSPLLTTIGAEFGFTTTVVGVFGALPLVAFALFGLATPAVMRRLGAEATAVLSMLLAAVGQLARAFAPDTGTLLLLTAVALTGAALGNVVVPPLIKQYFPDRLAALSTVQMVAIHLGALFPPLVAVPLAEAAGWRVALGAWSLLALAAAGLWAAQWRRPGGTAAPSAVVPAGGEPPLARPVWRVGMAWRMAVLFGMVTWNVFTLFTWLPTLLADAGHSGAFSGGMVSLMVGSSLMFGLVAPTITVRAANTFPIVAFGIAGYVVGYLGIALAPQSLAPLWSVFLGLGTGLFVVMMTMINARSTTARGSASLSGFVQGAGSGIALGGPLLFGLLGELTGGWTASYVLVAGGSLAVATVVAYVERTPWSIEAAAAGHRPE</sequence>
<feature type="transmembrane region" description="Helical" evidence="6">
    <location>
        <begin position="63"/>
        <end position="87"/>
    </location>
</feature>
<comment type="subcellular location">
    <subcellularLocation>
        <location evidence="1">Cell membrane</location>
        <topology evidence="1">Multi-pass membrane protein</topology>
    </subcellularLocation>
</comment>
<dbReference type="InterPro" id="IPR052524">
    <property type="entry name" value="MFS_Cyanate_Porter"/>
</dbReference>
<dbReference type="Proteomes" id="UP000572051">
    <property type="component" value="Unassembled WGS sequence"/>
</dbReference>
<dbReference type="Gene3D" id="1.20.1250.20">
    <property type="entry name" value="MFS general substrate transporter like domains"/>
    <property type="match status" value="1"/>
</dbReference>
<feature type="transmembrane region" description="Helical" evidence="6">
    <location>
        <begin position="238"/>
        <end position="259"/>
    </location>
</feature>
<dbReference type="InterPro" id="IPR020846">
    <property type="entry name" value="MFS_dom"/>
</dbReference>
<feature type="transmembrane region" description="Helical" evidence="6">
    <location>
        <begin position="271"/>
        <end position="290"/>
    </location>
</feature>
<feature type="transmembrane region" description="Helical" evidence="6">
    <location>
        <begin position="183"/>
        <end position="205"/>
    </location>
</feature>
<dbReference type="GO" id="GO:0022857">
    <property type="term" value="F:transmembrane transporter activity"/>
    <property type="evidence" value="ECO:0007669"/>
    <property type="project" value="InterPro"/>
</dbReference>
<feature type="transmembrane region" description="Helical" evidence="6">
    <location>
        <begin position="328"/>
        <end position="348"/>
    </location>
</feature>
<feature type="transmembrane region" description="Helical" evidence="6">
    <location>
        <begin position="99"/>
        <end position="118"/>
    </location>
</feature>
<keyword evidence="2 6" id="KW-0812">Transmembrane</keyword>
<feature type="transmembrane region" description="Helical" evidence="6">
    <location>
        <begin position="302"/>
        <end position="322"/>
    </location>
</feature>
<dbReference type="Pfam" id="PF07690">
    <property type="entry name" value="MFS_1"/>
    <property type="match status" value="1"/>
</dbReference>
<accession>A0A7Z0EPA4</accession>
<feature type="region of interest" description="Disordered" evidence="5">
    <location>
        <begin position="1"/>
        <end position="23"/>
    </location>
</feature>
<keyword evidence="9" id="KW-1185">Reference proteome</keyword>
<keyword evidence="3 6" id="KW-1133">Transmembrane helix</keyword>
<feature type="transmembrane region" description="Helical" evidence="6">
    <location>
        <begin position="124"/>
        <end position="142"/>
    </location>
</feature>
<feature type="transmembrane region" description="Helical" evidence="6">
    <location>
        <begin position="32"/>
        <end position="57"/>
    </location>
</feature>
<organism evidence="8 9">
    <name type="scientific">Nocardiopsis aegyptia</name>
    <dbReference type="NCBI Taxonomy" id="220378"/>
    <lineage>
        <taxon>Bacteria</taxon>
        <taxon>Bacillati</taxon>
        <taxon>Actinomycetota</taxon>
        <taxon>Actinomycetes</taxon>
        <taxon>Streptosporangiales</taxon>
        <taxon>Nocardiopsidaceae</taxon>
        <taxon>Nocardiopsis</taxon>
    </lineage>
</organism>
<name>A0A7Z0EPA4_9ACTN</name>
<dbReference type="InterPro" id="IPR011701">
    <property type="entry name" value="MFS"/>
</dbReference>
<evidence type="ECO:0000259" key="7">
    <source>
        <dbReference type="PROSITE" id="PS50850"/>
    </source>
</evidence>
<comment type="caution">
    <text evidence="8">The sequence shown here is derived from an EMBL/GenBank/DDBJ whole genome shotgun (WGS) entry which is preliminary data.</text>
</comment>